<dbReference type="EMBL" id="WKKF01000008">
    <property type="protein sequence ID" value="MRX56052.1"/>
    <property type="molecule type" value="Genomic_DNA"/>
</dbReference>
<organism evidence="1 2">
    <name type="scientific">Metabacillus idriensis</name>
    <dbReference type="NCBI Taxonomy" id="324768"/>
    <lineage>
        <taxon>Bacteria</taxon>
        <taxon>Bacillati</taxon>
        <taxon>Bacillota</taxon>
        <taxon>Bacilli</taxon>
        <taxon>Bacillales</taxon>
        <taxon>Bacillaceae</taxon>
        <taxon>Metabacillus</taxon>
    </lineage>
</organism>
<gene>
    <name evidence="1" type="ORF">GJU41_19010</name>
</gene>
<name>A0A6I2MG04_9BACI</name>
<dbReference type="Proteomes" id="UP000441585">
    <property type="component" value="Unassembled WGS sequence"/>
</dbReference>
<evidence type="ECO:0000313" key="2">
    <source>
        <dbReference type="Proteomes" id="UP000441585"/>
    </source>
</evidence>
<accession>A0A6I2MG04</accession>
<proteinExistence type="predicted"/>
<sequence>MGKFKTKQRKVCERCLTITINNEACPKCGHSHLRDIIITEQAGKNKRILHPKAG</sequence>
<comment type="caution">
    <text evidence="1">The sequence shown here is derived from an EMBL/GenBank/DDBJ whole genome shotgun (WGS) entry which is preliminary data.</text>
</comment>
<dbReference type="SUPFAM" id="SSF144206">
    <property type="entry name" value="NOB1 zinc finger-like"/>
    <property type="match status" value="1"/>
</dbReference>
<protein>
    <submittedName>
        <fullName evidence="1">Uncharacterized protein</fullName>
    </submittedName>
</protein>
<keyword evidence="2" id="KW-1185">Reference proteome</keyword>
<evidence type="ECO:0000313" key="1">
    <source>
        <dbReference type="EMBL" id="MRX56052.1"/>
    </source>
</evidence>
<dbReference type="RefSeq" id="WP_154319260.1">
    <property type="nucleotide sequence ID" value="NZ_CAJFZX010000005.1"/>
</dbReference>
<dbReference type="AlphaFoldDB" id="A0A6I2MG04"/>
<dbReference type="InterPro" id="IPR036283">
    <property type="entry name" value="NOB1_Zf-like_sf"/>
</dbReference>
<reference evidence="1 2" key="1">
    <citation type="submission" date="2019-11" db="EMBL/GenBank/DDBJ databases">
        <title>Bacillus idriensis genome.</title>
        <authorList>
            <person name="Konopka E.N."/>
            <person name="Newman J.D."/>
        </authorList>
    </citation>
    <scope>NUCLEOTIDE SEQUENCE [LARGE SCALE GENOMIC DNA]</scope>
    <source>
        <strain evidence="1 2">DSM 19097</strain>
    </source>
</reference>